<dbReference type="AlphaFoldDB" id="A0A0H5D0G5"/>
<evidence type="ECO:0000313" key="1">
    <source>
        <dbReference type="EMBL" id="CRL10213.1"/>
    </source>
</evidence>
<sequence>MKKVICLLVTVVGLAACEPVRQAETPPEQPPAQKSGISVSGEVRVGVSTTF</sequence>
<dbReference type="RefSeq" id="WP_165589909.1">
    <property type="nucleotide sequence ID" value="NZ_CVRL01000013.1"/>
</dbReference>
<dbReference type="STRING" id="481446.NIT7645_02410"/>
<accession>A0A0H5D0G5</accession>
<proteinExistence type="predicted"/>
<gene>
    <name evidence="1" type="ORF">NIT7321_01057</name>
</gene>
<protein>
    <submittedName>
        <fullName evidence="1">Uncharacterized protein</fullName>
    </submittedName>
</protein>
<evidence type="ECO:0000313" key="2">
    <source>
        <dbReference type="Proteomes" id="UP000043764"/>
    </source>
</evidence>
<name>A0A0H5D0G5_9RHOB</name>
<reference evidence="2" key="1">
    <citation type="submission" date="2015-05" db="EMBL/GenBank/DDBJ databases">
        <authorList>
            <person name="Rodrigo-Torres Lidia"/>
            <person name="Arahal R.David."/>
        </authorList>
    </citation>
    <scope>NUCLEOTIDE SEQUENCE [LARGE SCALE GENOMIC DNA]</scope>
    <source>
        <strain evidence="2">CECT 7321</strain>
    </source>
</reference>
<dbReference type="EMBL" id="CVRL01000013">
    <property type="protein sequence ID" value="CRL10213.1"/>
    <property type="molecule type" value="Genomic_DNA"/>
</dbReference>
<organism evidence="1 2">
    <name type="scientific">Phaeobacter italicus</name>
    <dbReference type="NCBI Taxonomy" id="481446"/>
    <lineage>
        <taxon>Bacteria</taxon>
        <taxon>Pseudomonadati</taxon>
        <taxon>Pseudomonadota</taxon>
        <taxon>Alphaproteobacteria</taxon>
        <taxon>Rhodobacterales</taxon>
        <taxon>Roseobacteraceae</taxon>
        <taxon>Phaeobacter</taxon>
    </lineage>
</organism>
<dbReference type="Proteomes" id="UP000043764">
    <property type="component" value="Unassembled WGS sequence"/>
</dbReference>
<keyword evidence="2" id="KW-1185">Reference proteome</keyword>
<dbReference type="PROSITE" id="PS51257">
    <property type="entry name" value="PROKAR_LIPOPROTEIN"/>
    <property type="match status" value="1"/>
</dbReference>